<evidence type="ECO:0000313" key="2">
    <source>
        <dbReference type="Proteomes" id="UP000008370"/>
    </source>
</evidence>
<dbReference type="InParanoid" id="K5W454"/>
<gene>
    <name evidence="1" type="ORF">PHACADRAFT_257393</name>
</gene>
<organism evidence="1 2">
    <name type="scientific">Phanerochaete carnosa (strain HHB-10118-sp)</name>
    <name type="common">White-rot fungus</name>
    <name type="synonym">Peniophora carnosa</name>
    <dbReference type="NCBI Taxonomy" id="650164"/>
    <lineage>
        <taxon>Eukaryota</taxon>
        <taxon>Fungi</taxon>
        <taxon>Dikarya</taxon>
        <taxon>Basidiomycota</taxon>
        <taxon>Agaricomycotina</taxon>
        <taxon>Agaricomycetes</taxon>
        <taxon>Polyporales</taxon>
        <taxon>Phanerochaetaceae</taxon>
        <taxon>Phanerochaete</taxon>
    </lineage>
</organism>
<dbReference type="AlphaFoldDB" id="K5W454"/>
<dbReference type="GeneID" id="18916834"/>
<sequence length="67" mass="7187">MLVGHTTPNRLVVCTSIGYAEATAYIQFGSLIVIPTNIIFAATALQLKTIVAPLFLHRTSSKLQTVA</sequence>
<protein>
    <submittedName>
        <fullName evidence="1">Uncharacterized protein</fullName>
    </submittedName>
</protein>
<dbReference type="Proteomes" id="UP000008370">
    <property type="component" value="Unassembled WGS sequence"/>
</dbReference>
<reference evidence="1 2" key="1">
    <citation type="journal article" date="2012" name="BMC Genomics">
        <title>Comparative genomics of the white-rot fungi, Phanerochaete carnosa and P. chrysosporium, to elucidate the genetic basis of the distinct wood types they colonize.</title>
        <authorList>
            <person name="Suzuki H."/>
            <person name="MacDonald J."/>
            <person name="Syed K."/>
            <person name="Salamov A."/>
            <person name="Hori C."/>
            <person name="Aerts A."/>
            <person name="Henrissat B."/>
            <person name="Wiebenga A."/>
            <person name="vanKuyk P.A."/>
            <person name="Barry K."/>
            <person name="Lindquist E."/>
            <person name="LaButti K."/>
            <person name="Lapidus A."/>
            <person name="Lucas S."/>
            <person name="Coutinho P."/>
            <person name="Gong Y."/>
            <person name="Samejima M."/>
            <person name="Mahadevan R."/>
            <person name="Abou-Zaid M."/>
            <person name="de Vries R.P."/>
            <person name="Igarashi K."/>
            <person name="Yadav J.S."/>
            <person name="Grigoriev I.V."/>
            <person name="Master E.R."/>
        </authorList>
    </citation>
    <scope>NUCLEOTIDE SEQUENCE [LARGE SCALE GENOMIC DNA]</scope>
    <source>
        <strain evidence="1 2">HHB-10118-sp</strain>
    </source>
</reference>
<evidence type="ECO:0000313" key="1">
    <source>
        <dbReference type="EMBL" id="EKM53905.1"/>
    </source>
</evidence>
<dbReference type="RefSeq" id="XP_007396616.1">
    <property type="nucleotide sequence ID" value="XM_007396554.1"/>
</dbReference>
<dbReference type="KEGG" id="pco:PHACADRAFT_257393"/>
<dbReference type="EMBL" id="JH930473">
    <property type="protein sequence ID" value="EKM53905.1"/>
    <property type="molecule type" value="Genomic_DNA"/>
</dbReference>
<accession>K5W454</accession>
<dbReference type="HOGENOM" id="CLU_2813239_0_0_1"/>
<name>K5W454_PHACS</name>
<proteinExistence type="predicted"/>
<keyword evidence="2" id="KW-1185">Reference proteome</keyword>